<dbReference type="Proteomes" id="UP000054018">
    <property type="component" value="Unassembled WGS sequence"/>
</dbReference>
<protein>
    <submittedName>
        <fullName evidence="2">Uncharacterized protein</fullName>
    </submittedName>
</protein>
<keyword evidence="3" id="KW-1185">Reference proteome</keyword>
<feature type="compositionally biased region" description="Polar residues" evidence="1">
    <location>
        <begin position="63"/>
        <end position="77"/>
    </location>
</feature>
<evidence type="ECO:0000313" key="2">
    <source>
        <dbReference type="EMBL" id="KIK25329.1"/>
    </source>
</evidence>
<dbReference type="EMBL" id="KN833709">
    <property type="protein sequence ID" value="KIK25329.1"/>
    <property type="molecule type" value="Genomic_DNA"/>
</dbReference>
<evidence type="ECO:0000256" key="1">
    <source>
        <dbReference type="SAM" id="MobiDB-lite"/>
    </source>
</evidence>
<proteinExistence type="predicted"/>
<dbReference type="OrthoDB" id="70823at2759"/>
<feature type="region of interest" description="Disordered" evidence="1">
    <location>
        <begin position="260"/>
        <end position="290"/>
    </location>
</feature>
<accession>A0A0C9ZH49</accession>
<reference evidence="3" key="2">
    <citation type="submission" date="2015-01" db="EMBL/GenBank/DDBJ databases">
        <title>Evolutionary Origins and Diversification of the Mycorrhizal Mutualists.</title>
        <authorList>
            <consortium name="DOE Joint Genome Institute"/>
            <consortium name="Mycorrhizal Genomics Consortium"/>
            <person name="Kohler A."/>
            <person name="Kuo A."/>
            <person name="Nagy L.G."/>
            <person name="Floudas D."/>
            <person name="Copeland A."/>
            <person name="Barry K.W."/>
            <person name="Cichocki N."/>
            <person name="Veneault-Fourrey C."/>
            <person name="LaButti K."/>
            <person name="Lindquist E.A."/>
            <person name="Lipzen A."/>
            <person name="Lundell T."/>
            <person name="Morin E."/>
            <person name="Murat C."/>
            <person name="Riley R."/>
            <person name="Ohm R."/>
            <person name="Sun H."/>
            <person name="Tunlid A."/>
            <person name="Henrissat B."/>
            <person name="Grigoriev I.V."/>
            <person name="Hibbett D.S."/>
            <person name="Martin F."/>
        </authorList>
    </citation>
    <scope>NUCLEOTIDE SEQUENCE [LARGE SCALE GENOMIC DNA]</scope>
    <source>
        <strain evidence="3">441</strain>
    </source>
</reference>
<sequence>MCDDVPDFQQCDGYNAPLNMWPDLLFDSLSFNSSPTTELSSLSSQVNLSSLDTDPQVPPLGSFPSQSFSIHQMPTSRNLRRKVSKGRSTERGPPLHQSILFADSSHPGGISSASAHSAHDHGLEGLSSSSTLEVPQIRVTPAELPSSPATPDPVPVHRHLVPTSANYLNYVWTLVIYDGRYPLDGKTEEQNDSIWLLEKTRSLTPEVVAKSIDRLLSDLTISVSTLQYHLVLKIALILSPEECQSFHNREVNRYSETQVRDDIGKDTPAATGSAVGEKHDDVKAEEAEPDPWSMELLEFVANDGYSRK</sequence>
<feature type="compositionally biased region" description="Basic and acidic residues" evidence="1">
    <location>
        <begin position="276"/>
        <end position="286"/>
    </location>
</feature>
<feature type="compositionally biased region" description="Low complexity" evidence="1">
    <location>
        <begin position="104"/>
        <end position="116"/>
    </location>
</feature>
<dbReference type="AlphaFoldDB" id="A0A0C9ZH49"/>
<organism evidence="2 3">
    <name type="scientific">Pisolithus microcarpus 441</name>
    <dbReference type="NCBI Taxonomy" id="765257"/>
    <lineage>
        <taxon>Eukaryota</taxon>
        <taxon>Fungi</taxon>
        <taxon>Dikarya</taxon>
        <taxon>Basidiomycota</taxon>
        <taxon>Agaricomycotina</taxon>
        <taxon>Agaricomycetes</taxon>
        <taxon>Agaricomycetidae</taxon>
        <taxon>Boletales</taxon>
        <taxon>Sclerodermatineae</taxon>
        <taxon>Pisolithaceae</taxon>
        <taxon>Pisolithus</taxon>
    </lineage>
</organism>
<evidence type="ECO:0000313" key="3">
    <source>
        <dbReference type="Proteomes" id="UP000054018"/>
    </source>
</evidence>
<name>A0A0C9ZH49_9AGAM</name>
<dbReference type="HOGENOM" id="CLU_036516_0_0_1"/>
<feature type="region of interest" description="Disordered" evidence="1">
    <location>
        <begin position="50"/>
        <end position="132"/>
    </location>
</feature>
<reference evidence="2 3" key="1">
    <citation type="submission" date="2014-04" db="EMBL/GenBank/DDBJ databases">
        <authorList>
            <consortium name="DOE Joint Genome Institute"/>
            <person name="Kuo A."/>
            <person name="Kohler A."/>
            <person name="Costa M.D."/>
            <person name="Nagy L.G."/>
            <person name="Floudas D."/>
            <person name="Copeland A."/>
            <person name="Barry K.W."/>
            <person name="Cichocki N."/>
            <person name="Veneault-Fourrey C."/>
            <person name="LaButti K."/>
            <person name="Lindquist E.A."/>
            <person name="Lipzen A."/>
            <person name="Lundell T."/>
            <person name="Morin E."/>
            <person name="Murat C."/>
            <person name="Sun H."/>
            <person name="Tunlid A."/>
            <person name="Henrissat B."/>
            <person name="Grigoriev I.V."/>
            <person name="Hibbett D.S."/>
            <person name="Martin F."/>
            <person name="Nordberg H.P."/>
            <person name="Cantor M.N."/>
            <person name="Hua S.X."/>
        </authorList>
    </citation>
    <scope>NUCLEOTIDE SEQUENCE [LARGE SCALE GENOMIC DNA]</scope>
    <source>
        <strain evidence="2 3">441</strain>
    </source>
</reference>
<gene>
    <name evidence="2" type="ORF">PISMIDRAFT_9688</name>
</gene>